<reference evidence="2 3" key="1">
    <citation type="submission" date="2013-07" db="EMBL/GenBank/DDBJ databases">
        <title>Comparative Genomic and Metabolomic Analysis of Twelve Strains of Pseudoalteromonas luteoviolacea.</title>
        <authorList>
            <person name="Vynne N.G."/>
            <person name="Mansson M."/>
            <person name="Gram L."/>
        </authorList>
    </citation>
    <scope>NUCLEOTIDE SEQUENCE [LARGE SCALE GENOMIC DNA]</scope>
    <source>
        <strain evidence="2 3">S4060-1</strain>
    </source>
</reference>
<comment type="caution">
    <text evidence="2">The sequence shown here is derived from an EMBL/GenBank/DDBJ whole genome shotgun (WGS) entry which is preliminary data.</text>
</comment>
<dbReference type="RefSeq" id="WP_063379554.1">
    <property type="nucleotide sequence ID" value="NZ_AUXX01000001.1"/>
</dbReference>
<dbReference type="Proteomes" id="UP000076661">
    <property type="component" value="Unassembled WGS sequence"/>
</dbReference>
<name>A0A167PDU4_9GAMM</name>
<gene>
    <name evidence="2" type="ORF">N478_00525</name>
</gene>
<dbReference type="Pfam" id="PF11196">
    <property type="entry name" value="DUF2834"/>
    <property type="match status" value="1"/>
</dbReference>
<proteinExistence type="predicted"/>
<sequence>MKGFYLTLTFLGLFIPYGVLTPWILAHGLDIPLLFSHAAANSVSQFAWLDVLVSAVALIGFILVDGRRKQIKYRYLAVIGTLIVGVSFGLPMYLYLRERAEEEI</sequence>
<feature type="transmembrane region" description="Helical" evidence="1">
    <location>
        <begin position="76"/>
        <end position="96"/>
    </location>
</feature>
<evidence type="ECO:0000313" key="3">
    <source>
        <dbReference type="Proteomes" id="UP000076661"/>
    </source>
</evidence>
<protein>
    <recommendedName>
        <fullName evidence="4">DUF2834 domain-containing protein</fullName>
    </recommendedName>
</protein>
<organism evidence="2 3">
    <name type="scientific">Pseudoalteromonas luteoviolacea S4060-1</name>
    <dbReference type="NCBI Taxonomy" id="1365257"/>
    <lineage>
        <taxon>Bacteria</taxon>
        <taxon>Pseudomonadati</taxon>
        <taxon>Pseudomonadota</taxon>
        <taxon>Gammaproteobacteria</taxon>
        <taxon>Alteromonadales</taxon>
        <taxon>Pseudoalteromonadaceae</taxon>
        <taxon>Pseudoalteromonas</taxon>
    </lineage>
</organism>
<keyword evidence="1" id="KW-0472">Membrane</keyword>
<dbReference type="AlphaFoldDB" id="A0A167PDU4"/>
<feature type="transmembrane region" description="Helical" evidence="1">
    <location>
        <begin position="5"/>
        <end position="26"/>
    </location>
</feature>
<feature type="transmembrane region" description="Helical" evidence="1">
    <location>
        <begin position="46"/>
        <end position="64"/>
    </location>
</feature>
<accession>A0A167PDU4</accession>
<dbReference type="PATRIC" id="fig|1365257.3.peg.108"/>
<dbReference type="InterPro" id="IPR021362">
    <property type="entry name" value="DUF2834"/>
</dbReference>
<evidence type="ECO:0000256" key="1">
    <source>
        <dbReference type="SAM" id="Phobius"/>
    </source>
</evidence>
<dbReference type="EMBL" id="AUXX01000001">
    <property type="protein sequence ID" value="KZN70421.1"/>
    <property type="molecule type" value="Genomic_DNA"/>
</dbReference>
<evidence type="ECO:0000313" key="2">
    <source>
        <dbReference type="EMBL" id="KZN70421.1"/>
    </source>
</evidence>
<keyword evidence="1" id="KW-1133">Transmembrane helix</keyword>
<evidence type="ECO:0008006" key="4">
    <source>
        <dbReference type="Google" id="ProtNLM"/>
    </source>
</evidence>
<keyword evidence="1" id="KW-0812">Transmembrane</keyword>